<dbReference type="SUPFAM" id="SSF49899">
    <property type="entry name" value="Concanavalin A-like lectins/glucanases"/>
    <property type="match status" value="1"/>
</dbReference>
<evidence type="ECO:0000313" key="6">
    <source>
        <dbReference type="Proteomes" id="UP001321473"/>
    </source>
</evidence>
<dbReference type="SUPFAM" id="SSF57424">
    <property type="entry name" value="LDL receptor-like module"/>
    <property type="match status" value="1"/>
</dbReference>
<feature type="region of interest" description="Disordered" evidence="3">
    <location>
        <begin position="395"/>
        <end position="417"/>
    </location>
</feature>
<dbReference type="InterPro" id="IPR013320">
    <property type="entry name" value="ConA-like_dom_sf"/>
</dbReference>
<feature type="compositionally biased region" description="Low complexity" evidence="3">
    <location>
        <begin position="450"/>
        <end position="472"/>
    </location>
</feature>
<accession>A0AAQ4E8U7</accession>
<evidence type="ECO:0000256" key="1">
    <source>
        <dbReference type="ARBA" id="ARBA00023157"/>
    </source>
</evidence>
<sequence>MKTWSLARAEIPVQSEDFTVVIEGTVWPRPGTNALVAVDNVILGLTPPVHVANCDFQLDLCGYIGSFDSDFRWLVGSGRVFRSQPGAPTYEAISSGAGHAGSFAYVDPTVPMTPSSKLTATIRSAFFNSSGNENMTVHYFRNGTGHYLRFSAEVPGKLAALTAGGASGDGPRCATFWYLLSDELQGLTLLAGPAYFNESTHSQWQLAQFSLTRYHVRLVVVRTLIQSKAVYYVLPGGALSTGPHRRPPLPPHTGLSLPRGGGVDQSLLPGDFGQVRDGLDVRTGVALIYLESRSIIAVSGTNPKAFALIDDLLVYDDDCAWQGDYSTAATAGTEVTTLKVTTDSGTTTTPSTSRATAAPGIESTTVVLTSPVTSTAEHEATTTEAVITDSVATTVPSTLSGTGTTQSETTAAVSKPSVTDTASEATAVASMTAVTVTTAIASVTDEKASPTEPATSSATPETSASSTTASSSRGCGIGMFSCRDGVHCVPALLLCDGVRDCPNGADEICGKGS</sequence>
<dbReference type="SMART" id="SM00192">
    <property type="entry name" value="LDLa"/>
    <property type="match status" value="1"/>
</dbReference>
<evidence type="ECO:0000256" key="2">
    <source>
        <dbReference type="PROSITE-ProRule" id="PRU00124"/>
    </source>
</evidence>
<gene>
    <name evidence="5" type="ORF">V5799_025678</name>
</gene>
<dbReference type="InterPro" id="IPR000998">
    <property type="entry name" value="MAM_dom"/>
</dbReference>
<dbReference type="Gene3D" id="4.10.400.10">
    <property type="entry name" value="Low-density Lipoprotein Receptor"/>
    <property type="match status" value="1"/>
</dbReference>
<feature type="region of interest" description="Disordered" evidence="3">
    <location>
        <begin position="444"/>
        <end position="472"/>
    </location>
</feature>
<name>A0AAQ4E8U7_AMBAM</name>
<keyword evidence="6" id="KW-1185">Reference proteome</keyword>
<dbReference type="Pfam" id="PF00057">
    <property type="entry name" value="Ldl_recept_a"/>
    <property type="match status" value="1"/>
</dbReference>
<organism evidence="5 6">
    <name type="scientific">Amblyomma americanum</name>
    <name type="common">Lone star tick</name>
    <dbReference type="NCBI Taxonomy" id="6943"/>
    <lineage>
        <taxon>Eukaryota</taxon>
        <taxon>Metazoa</taxon>
        <taxon>Ecdysozoa</taxon>
        <taxon>Arthropoda</taxon>
        <taxon>Chelicerata</taxon>
        <taxon>Arachnida</taxon>
        <taxon>Acari</taxon>
        <taxon>Parasitiformes</taxon>
        <taxon>Ixodida</taxon>
        <taxon>Ixodoidea</taxon>
        <taxon>Ixodidae</taxon>
        <taxon>Amblyomminae</taxon>
        <taxon>Amblyomma</taxon>
    </lineage>
</organism>
<feature type="domain" description="MAM" evidence="4">
    <location>
        <begin position="1"/>
        <end position="56"/>
    </location>
</feature>
<dbReference type="CDD" id="cd00112">
    <property type="entry name" value="LDLa"/>
    <property type="match status" value="1"/>
</dbReference>
<reference evidence="5 6" key="1">
    <citation type="journal article" date="2023" name="Arcadia Sci">
        <title>De novo assembly of a long-read Amblyomma americanum tick genome.</title>
        <authorList>
            <person name="Chou S."/>
            <person name="Poskanzer K.E."/>
            <person name="Rollins M."/>
            <person name="Thuy-Boun P.S."/>
        </authorList>
    </citation>
    <scope>NUCLEOTIDE SEQUENCE [LARGE SCALE GENOMIC DNA]</scope>
    <source>
        <strain evidence="5">F_SG_1</strain>
        <tissue evidence="5">Salivary glands</tissue>
    </source>
</reference>
<dbReference type="InterPro" id="IPR036055">
    <property type="entry name" value="LDL_receptor-like_sf"/>
</dbReference>
<feature type="domain" description="MAM" evidence="4">
    <location>
        <begin position="52"/>
        <end position="181"/>
    </location>
</feature>
<protein>
    <recommendedName>
        <fullName evidence="4">MAM domain-containing protein</fullName>
    </recommendedName>
</protein>
<dbReference type="InterPro" id="IPR002172">
    <property type="entry name" value="LDrepeatLR_classA_rpt"/>
</dbReference>
<comment type="caution">
    <text evidence="2">Lacks conserved residue(s) required for the propagation of feature annotation.</text>
</comment>
<evidence type="ECO:0000259" key="4">
    <source>
        <dbReference type="PROSITE" id="PS50060"/>
    </source>
</evidence>
<dbReference type="Gene3D" id="2.60.120.200">
    <property type="match status" value="1"/>
</dbReference>
<dbReference type="InterPro" id="IPR023415">
    <property type="entry name" value="LDLR_class-A_CS"/>
</dbReference>
<keyword evidence="1" id="KW-1015">Disulfide bond</keyword>
<evidence type="ECO:0000256" key="3">
    <source>
        <dbReference type="SAM" id="MobiDB-lite"/>
    </source>
</evidence>
<dbReference type="EMBL" id="JARKHS020020159">
    <property type="protein sequence ID" value="KAK8771078.1"/>
    <property type="molecule type" value="Genomic_DNA"/>
</dbReference>
<proteinExistence type="predicted"/>
<dbReference type="GO" id="GO:0016020">
    <property type="term" value="C:membrane"/>
    <property type="evidence" value="ECO:0007669"/>
    <property type="project" value="InterPro"/>
</dbReference>
<evidence type="ECO:0000313" key="5">
    <source>
        <dbReference type="EMBL" id="KAK8771078.1"/>
    </source>
</evidence>
<dbReference type="PROSITE" id="PS50060">
    <property type="entry name" value="MAM_2"/>
    <property type="match status" value="2"/>
</dbReference>
<dbReference type="PROSITE" id="PS50068">
    <property type="entry name" value="LDLRA_2"/>
    <property type="match status" value="1"/>
</dbReference>
<dbReference type="AlphaFoldDB" id="A0AAQ4E8U7"/>
<comment type="caution">
    <text evidence="5">The sequence shown here is derived from an EMBL/GenBank/DDBJ whole genome shotgun (WGS) entry which is preliminary data.</text>
</comment>
<dbReference type="PROSITE" id="PS01209">
    <property type="entry name" value="LDLRA_1"/>
    <property type="match status" value="1"/>
</dbReference>
<dbReference type="Proteomes" id="UP001321473">
    <property type="component" value="Unassembled WGS sequence"/>
</dbReference>